<dbReference type="OrthoDB" id="4168174at2759"/>
<evidence type="ECO:0000313" key="3">
    <source>
        <dbReference type="Proteomes" id="UP000034164"/>
    </source>
</evidence>
<evidence type="ECO:0000313" key="2">
    <source>
        <dbReference type="EMBL" id="KKZ63206.1"/>
    </source>
</evidence>
<name>A0A0G2J918_9EURO</name>
<reference evidence="3" key="1">
    <citation type="journal article" date="2015" name="PLoS Genet.">
        <title>The dynamic genome and transcriptome of the human fungal pathogen Blastomyces and close relative Emmonsia.</title>
        <authorList>
            <person name="Munoz J.F."/>
            <person name="Gauthier G.M."/>
            <person name="Desjardins C.A."/>
            <person name="Gallo J.E."/>
            <person name="Holder J."/>
            <person name="Sullivan T.D."/>
            <person name="Marty A.J."/>
            <person name="Carmen J.C."/>
            <person name="Chen Z."/>
            <person name="Ding L."/>
            <person name="Gujja S."/>
            <person name="Magrini V."/>
            <person name="Misas E."/>
            <person name="Mitreva M."/>
            <person name="Priest M."/>
            <person name="Saif S."/>
            <person name="Whiston E.A."/>
            <person name="Young S."/>
            <person name="Zeng Q."/>
            <person name="Goldman W.E."/>
            <person name="Mardis E.R."/>
            <person name="Taylor J.W."/>
            <person name="McEwen J.G."/>
            <person name="Clay O.K."/>
            <person name="Klein B.S."/>
            <person name="Cuomo C.A."/>
        </authorList>
    </citation>
    <scope>NUCLEOTIDE SEQUENCE [LARGE SCALE GENOMIC DNA]</scope>
    <source>
        <strain evidence="3">UAMH 3008</strain>
    </source>
</reference>
<evidence type="ECO:0000256" key="1">
    <source>
        <dbReference type="SAM" id="MobiDB-lite"/>
    </source>
</evidence>
<gene>
    <name evidence="2" type="ORF">EMCG_02411</name>
</gene>
<dbReference type="VEuPathDB" id="FungiDB:EMCG_02411"/>
<accession>A0A0G2J918</accession>
<proteinExistence type="predicted"/>
<feature type="compositionally biased region" description="Polar residues" evidence="1">
    <location>
        <begin position="154"/>
        <end position="166"/>
    </location>
</feature>
<sequence>MVVPPKTPSDWLKSAKGYGVESTTIHDLEDFKSGSKIEEAQYLALRVLWRQADSFGFDPEEWDLDRDLAKKHLDSQRNWSDYIQNLHSGQKCNPQLGTFDMLWHYQQTVTALAETGPQLEKVYSPISSRTRRGLQLKTSQPEATPSKVQDKIQETGSTPVSFTPSRTPQAFMNRLIRGMAEMDTSEYEPPSPTPTRTPYSVASRGDSGEHNQFPPVDDEQIVNTALILLLQGVCLRAQGVEKAQWTQQRKSFNFKKKIRGQQGKTIKLFQSKREPTATCVSI</sequence>
<dbReference type="Proteomes" id="UP000034164">
    <property type="component" value="Unassembled WGS sequence"/>
</dbReference>
<dbReference type="EMBL" id="LCZI01000996">
    <property type="protein sequence ID" value="KKZ63206.1"/>
    <property type="molecule type" value="Genomic_DNA"/>
</dbReference>
<comment type="caution">
    <text evidence="2">The sequence shown here is derived from an EMBL/GenBank/DDBJ whole genome shotgun (WGS) entry which is preliminary data.</text>
</comment>
<feature type="region of interest" description="Disordered" evidence="1">
    <location>
        <begin position="183"/>
        <end position="207"/>
    </location>
</feature>
<dbReference type="AlphaFoldDB" id="A0A0G2J918"/>
<feature type="compositionally biased region" description="Polar residues" evidence="1">
    <location>
        <begin position="136"/>
        <end position="147"/>
    </location>
</feature>
<feature type="region of interest" description="Disordered" evidence="1">
    <location>
        <begin position="130"/>
        <end position="166"/>
    </location>
</feature>
<organism evidence="2 3">
    <name type="scientific">[Emmonsia] crescens</name>
    <dbReference type="NCBI Taxonomy" id="73230"/>
    <lineage>
        <taxon>Eukaryota</taxon>
        <taxon>Fungi</taxon>
        <taxon>Dikarya</taxon>
        <taxon>Ascomycota</taxon>
        <taxon>Pezizomycotina</taxon>
        <taxon>Eurotiomycetes</taxon>
        <taxon>Eurotiomycetidae</taxon>
        <taxon>Onygenales</taxon>
        <taxon>Ajellomycetaceae</taxon>
        <taxon>Emergomyces</taxon>
    </lineage>
</organism>
<protein>
    <submittedName>
        <fullName evidence="2">Uncharacterized protein</fullName>
    </submittedName>
</protein>